<dbReference type="STRING" id="1223802.SUTH_03582"/>
<dbReference type="AlphaFoldDB" id="W0SKD7"/>
<evidence type="ECO:0000313" key="2">
    <source>
        <dbReference type="Proteomes" id="UP000031637"/>
    </source>
</evidence>
<keyword evidence="2" id="KW-1185">Reference proteome</keyword>
<dbReference type="KEGG" id="shd:SUTH_03582"/>
<sequence length="108" mass="11495">MLAIAPARVQAEILLQTNSGVWVNGTQFAAGFKTMPGVVVAPDARGNSGFQAQRALAWSSYRRADSSTGLLLVDPAASGTLSATTPRQAAVRSHVSRANAYRLEYFKK</sequence>
<proteinExistence type="predicted"/>
<reference evidence="1 2" key="1">
    <citation type="journal article" date="2014" name="Syst. Appl. Microbiol.">
        <title>Complete genomes of freshwater sulfur oxidizers Sulfuricella denitrificans skB26 and Sulfuritalea hydrogenivorans sk43H: genetic insights into the sulfur oxidation pathway of betaproteobacteria.</title>
        <authorList>
            <person name="Watanabe T."/>
            <person name="Kojima H."/>
            <person name="Fukui M."/>
        </authorList>
    </citation>
    <scope>NUCLEOTIDE SEQUENCE [LARGE SCALE GENOMIC DNA]</scope>
    <source>
        <strain evidence="1">DSM22779</strain>
    </source>
</reference>
<dbReference type="EMBL" id="AP012547">
    <property type="protein sequence ID" value="BAO31352.1"/>
    <property type="molecule type" value="Genomic_DNA"/>
</dbReference>
<name>W0SKD7_9PROT</name>
<accession>W0SKD7</accession>
<organism evidence="1 2">
    <name type="scientific">Sulfuritalea hydrogenivorans sk43H</name>
    <dbReference type="NCBI Taxonomy" id="1223802"/>
    <lineage>
        <taxon>Bacteria</taxon>
        <taxon>Pseudomonadati</taxon>
        <taxon>Pseudomonadota</taxon>
        <taxon>Betaproteobacteria</taxon>
        <taxon>Nitrosomonadales</taxon>
        <taxon>Sterolibacteriaceae</taxon>
        <taxon>Sulfuritalea</taxon>
    </lineage>
</organism>
<dbReference type="HOGENOM" id="CLU_2195584_0_0_4"/>
<gene>
    <name evidence="1" type="ORF">SUTH_03582</name>
</gene>
<protein>
    <submittedName>
        <fullName evidence="1">Uncharacterized protein</fullName>
    </submittedName>
</protein>
<dbReference type="Proteomes" id="UP000031637">
    <property type="component" value="Chromosome"/>
</dbReference>
<evidence type="ECO:0000313" key="1">
    <source>
        <dbReference type="EMBL" id="BAO31352.1"/>
    </source>
</evidence>